<feature type="non-terminal residue" evidence="2">
    <location>
        <position position="1"/>
    </location>
</feature>
<dbReference type="InterPro" id="IPR008271">
    <property type="entry name" value="Ser/Thr_kinase_AS"/>
</dbReference>
<reference evidence="2" key="2">
    <citation type="submission" date="2020-11" db="EMBL/GenBank/DDBJ databases">
        <authorList>
            <consortium name="DOE Joint Genome Institute"/>
            <person name="Kuo A."/>
            <person name="Miyauchi S."/>
            <person name="Kiss E."/>
            <person name="Drula E."/>
            <person name="Kohler A."/>
            <person name="Sanchez-Garcia M."/>
            <person name="Andreopoulos B."/>
            <person name="Barry K.W."/>
            <person name="Bonito G."/>
            <person name="Buee M."/>
            <person name="Carver A."/>
            <person name="Chen C."/>
            <person name="Cichocki N."/>
            <person name="Clum A."/>
            <person name="Culley D."/>
            <person name="Crous P.W."/>
            <person name="Fauchery L."/>
            <person name="Girlanda M."/>
            <person name="Hayes R."/>
            <person name="Keri Z."/>
            <person name="Labutti K."/>
            <person name="Lipzen A."/>
            <person name="Lombard V."/>
            <person name="Magnuson J."/>
            <person name="Maillard F."/>
            <person name="Morin E."/>
            <person name="Murat C."/>
            <person name="Nolan M."/>
            <person name="Ohm R."/>
            <person name="Pangilinan J."/>
            <person name="Pereira M."/>
            <person name="Perotto S."/>
            <person name="Peter M."/>
            <person name="Riley R."/>
            <person name="Sitrit Y."/>
            <person name="Stielow B."/>
            <person name="Szollosi G."/>
            <person name="Zifcakova L."/>
            <person name="Stursova M."/>
            <person name="Spatafora J.W."/>
            <person name="Tedersoo L."/>
            <person name="Vaario L.-M."/>
            <person name="Yamada A."/>
            <person name="Yan M."/>
            <person name="Wang P."/>
            <person name="Xu J."/>
            <person name="Bruns T."/>
            <person name="Baldrian P."/>
            <person name="Vilgalys R."/>
            <person name="Henrissat B."/>
            <person name="Grigoriev I.V."/>
            <person name="Hibbett D."/>
            <person name="Nagy L.G."/>
            <person name="Martin F.M."/>
        </authorList>
    </citation>
    <scope>NUCLEOTIDE SEQUENCE</scope>
    <source>
        <strain evidence="2">UH-Tt-Lm1</strain>
    </source>
</reference>
<dbReference type="InterPro" id="IPR051681">
    <property type="entry name" value="Ser/Thr_Kinases-Pseudokinases"/>
</dbReference>
<dbReference type="Proteomes" id="UP000736335">
    <property type="component" value="Unassembled WGS sequence"/>
</dbReference>
<accession>A0A9P6LA21</accession>
<evidence type="ECO:0000313" key="2">
    <source>
        <dbReference type="EMBL" id="KAF9789402.1"/>
    </source>
</evidence>
<comment type="caution">
    <text evidence="2">The sequence shown here is derived from an EMBL/GenBank/DDBJ whole genome shotgun (WGS) entry which is preliminary data.</text>
</comment>
<name>A0A9P6LA21_9AGAM</name>
<dbReference type="OrthoDB" id="10252171at2759"/>
<feature type="domain" description="Protein kinase" evidence="1">
    <location>
        <begin position="29"/>
        <end position="283"/>
    </location>
</feature>
<dbReference type="PANTHER" id="PTHR44329:SF214">
    <property type="entry name" value="PROTEIN KINASE DOMAIN-CONTAINING PROTEIN"/>
    <property type="match status" value="1"/>
</dbReference>
<dbReference type="InterPro" id="IPR011009">
    <property type="entry name" value="Kinase-like_dom_sf"/>
</dbReference>
<dbReference type="GO" id="GO:0004674">
    <property type="term" value="F:protein serine/threonine kinase activity"/>
    <property type="evidence" value="ECO:0007669"/>
    <property type="project" value="TreeGrafter"/>
</dbReference>
<dbReference type="PRINTS" id="PR00109">
    <property type="entry name" value="TYRKINASE"/>
</dbReference>
<dbReference type="InterPro" id="IPR000719">
    <property type="entry name" value="Prot_kinase_dom"/>
</dbReference>
<dbReference type="SMART" id="SM00220">
    <property type="entry name" value="S_TKc"/>
    <property type="match status" value="2"/>
</dbReference>
<dbReference type="Gene3D" id="1.10.510.10">
    <property type="entry name" value="Transferase(Phosphotransferase) domain 1"/>
    <property type="match status" value="4"/>
</dbReference>
<dbReference type="GO" id="GO:0005524">
    <property type="term" value="F:ATP binding"/>
    <property type="evidence" value="ECO:0007669"/>
    <property type="project" value="InterPro"/>
</dbReference>
<dbReference type="InterPro" id="IPR001245">
    <property type="entry name" value="Ser-Thr/Tyr_kinase_cat_dom"/>
</dbReference>
<dbReference type="PROSITE" id="PS50011">
    <property type="entry name" value="PROTEIN_KINASE_DOM"/>
    <property type="match status" value="2"/>
</dbReference>
<dbReference type="SUPFAM" id="SSF56112">
    <property type="entry name" value="Protein kinase-like (PK-like)"/>
    <property type="match status" value="3"/>
</dbReference>
<dbReference type="AlphaFoldDB" id="A0A9P6LA21"/>
<keyword evidence="2" id="KW-0808">Transferase</keyword>
<evidence type="ECO:0000259" key="1">
    <source>
        <dbReference type="PROSITE" id="PS50011"/>
    </source>
</evidence>
<feature type="domain" description="Protein kinase" evidence="1">
    <location>
        <begin position="441"/>
        <end position="688"/>
    </location>
</feature>
<dbReference type="Pfam" id="PF07714">
    <property type="entry name" value="PK_Tyr_Ser-Thr"/>
    <property type="match status" value="3"/>
</dbReference>
<reference evidence="2" key="1">
    <citation type="journal article" date="2020" name="Nat. Commun.">
        <title>Large-scale genome sequencing of mycorrhizal fungi provides insights into the early evolution of symbiotic traits.</title>
        <authorList>
            <person name="Miyauchi S."/>
            <person name="Kiss E."/>
            <person name="Kuo A."/>
            <person name="Drula E."/>
            <person name="Kohler A."/>
            <person name="Sanchez-Garcia M."/>
            <person name="Morin E."/>
            <person name="Andreopoulos B."/>
            <person name="Barry K.W."/>
            <person name="Bonito G."/>
            <person name="Buee M."/>
            <person name="Carver A."/>
            <person name="Chen C."/>
            <person name="Cichocki N."/>
            <person name="Clum A."/>
            <person name="Culley D."/>
            <person name="Crous P.W."/>
            <person name="Fauchery L."/>
            <person name="Girlanda M."/>
            <person name="Hayes R.D."/>
            <person name="Keri Z."/>
            <person name="LaButti K."/>
            <person name="Lipzen A."/>
            <person name="Lombard V."/>
            <person name="Magnuson J."/>
            <person name="Maillard F."/>
            <person name="Murat C."/>
            <person name="Nolan M."/>
            <person name="Ohm R.A."/>
            <person name="Pangilinan J."/>
            <person name="Pereira M.F."/>
            <person name="Perotto S."/>
            <person name="Peter M."/>
            <person name="Pfister S."/>
            <person name="Riley R."/>
            <person name="Sitrit Y."/>
            <person name="Stielow J.B."/>
            <person name="Szollosi G."/>
            <person name="Zifcakova L."/>
            <person name="Stursova M."/>
            <person name="Spatafora J.W."/>
            <person name="Tedersoo L."/>
            <person name="Vaario L.M."/>
            <person name="Yamada A."/>
            <person name="Yan M."/>
            <person name="Wang P."/>
            <person name="Xu J."/>
            <person name="Bruns T."/>
            <person name="Baldrian P."/>
            <person name="Vilgalys R."/>
            <person name="Dunand C."/>
            <person name="Henrissat B."/>
            <person name="Grigoriev I.V."/>
            <person name="Hibbett D."/>
            <person name="Nagy L.G."/>
            <person name="Martin F.M."/>
        </authorList>
    </citation>
    <scope>NUCLEOTIDE SEQUENCE</scope>
    <source>
        <strain evidence="2">UH-Tt-Lm1</strain>
    </source>
</reference>
<dbReference type="PROSITE" id="PS00108">
    <property type="entry name" value="PROTEIN_KINASE_ST"/>
    <property type="match status" value="1"/>
</dbReference>
<dbReference type="PANTHER" id="PTHR44329">
    <property type="entry name" value="SERINE/THREONINE-PROTEIN KINASE TNNI3K-RELATED"/>
    <property type="match status" value="1"/>
</dbReference>
<dbReference type="EMBL" id="WIUZ02000003">
    <property type="protein sequence ID" value="KAF9789402.1"/>
    <property type="molecule type" value="Genomic_DNA"/>
</dbReference>
<evidence type="ECO:0000313" key="3">
    <source>
        <dbReference type="Proteomes" id="UP000736335"/>
    </source>
</evidence>
<organism evidence="2 3">
    <name type="scientific">Thelephora terrestris</name>
    <dbReference type="NCBI Taxonomy" id="56493"/>
    <lineage>
        <taxon>Eukaryota</taxon>
        <taxon>Fungi</taxon>
        <taxon>Dikarya</taxon>
        <taxon>Basidiomycota</taxon>
        <taxon>Agaricomycotina</taxon>
        <taxon>Agaricomycetes</taxon>
        <taxon>Thelephorales</taxon>
        <taxon>Thelephoraceae</taxon>
        <taxon>Thelephora</taxon>
    </lineage>
</organism>
<keyword evidence="2" id="KW-0418">Kinase</keyword>
<proteinExistence type="predicted"/>
<sequence length="688" mass="78427">RRKCLSVLCKICSRQALVPSSLQIPLCYDPSAHPRCIGGFANVWMGEHEGNKVAVKVLTVYTFIKEVIMWRSLRHPNVHPMLGVTMSSRHFAMVSEWMINGNINEFLKEHRSVNRFELLKDVTRGLIYMHDLTMVHGDLKGGNILIDQDYHARLADFGLLTFVTDAANPTVHNSIAGTGGTTRWMSPELLDPESFGFEDSRPTKESDYYALGMVILEVLSGQAPFFRFKEFLVVPKVIDSEHPERPKVTWLTDDLWRVLEKCWSSQPKDRPTVRTVLDCLERVSVATTVDCQQRLIDRSFSQELFTSEAQDYHPTRHSDCYALGMVIYEVLTLRVPFYQYQNLVISGKVVRGERPERLEGADGVWLTDGVWGVLERCWEPEPQDRPGIEDVLRCLEERLSSWVPPSSDSTLRRRCIRALRKTCGLYGVLPTSYTIAFTLQGRLMRPFASGGFSDIWKMVDEANPGCHFAVKSLHVYEGDPIERINKRYCKDVVVHKHAVHPNIVPFEGVAPTLFEISMVTRWMELGDILSYTMQHPGVNRLELSNILIDMEGNPRLSDFGRCSITRNIDSVNASTPNHCSTVRYCAPERLDHEETWRAEKNKPTKKSDVYSYSMLVTGQVPFADSTEYNVVSIVLKGKRPPKPRRFDAPGTSEAVWKVAQKCWHGKAHKRPEVKEALQYLNDIKHGGE</sequence>
<gene>
    <name evidence="2" type="ORF">BJ322DRAFT_1001239</name>
</gene>
<keyword evidence="3" id="KW-1185">Reference proteome</keyword>
<protein>
    <submittedName>
        <fullName evidence="2">Kinase-like domain-containing protein</fullName>
    </submittedName>
</protein>